<comment type="caution">
    <text evidence="2">The sequence shown here is derived from an EMBL/GenBank/DDBJ whole genome shotgun (WGS) entry which is preliminary data.</text>
</comment>
<reference evidence="3" key="1">
    <citation type="journal article" date="2015" name="PLoS Genet.">
        <title>Genome Sequence and Transcriptome Analyses of Chrysochromulina tobin: Metabolic Tools for Enhanced Algal Fitness in the Prominent Order Prymnesiales (Haptophyceae).</title>
        <authorList>
            <person name="Hovde B.T."/>
            <person name="Deodato C.R."/>
            <person name="Hunsperger H.M."/>
            <person name="Ryken S.A."/>
            <person name="Yost W."/>
            <person name="Jha R.K."/>
            <person name="Patterson J."/>
            <person name="Monnat R.J. Jr."/>
            <person name="Barlow S.B."/>
            <person name="Starkenburg S.R."/>
            <person name="Cattolico R.A."/>
        </authorList>
    </citation>
    <scope>NUCLEOTIDE SEQUENCE</scope>
    <source>
        <strain evidence="3">CCMP291</strain>
    </source>
</reference>
<evidence type="ECO:0000313" key="2">
    <source>
        <dbReference type="EMBL" id="KOO31721.1"/>
    </source>
</evidence>
<dbReference type="OrthoDB" id="428077at2759"/>
<dbReference type="GO" id="GO:0016279">
    <property type="term" value="F:protein-lysine N-methyltransferase activity"/>
    <property type="evidence" value="ECO:0007669"/>
    <property type="project" value="TreeGrafter"/>
</dbReference>
<dbReference type="InterPro" id="IPR046341">
    <property type="entry name" value="SET_dom_sf"/>
</dbReference>
<evidence type="ECO:0000256" key="1">
    <source>
        <dbReference type="SAM" id="SignalP"/>
    </source>
</evidence>
<keyword evidence="3" id="KW-1185">Reference proteome</keyword>
<dbReference type="PANTHER" id="PTHR13271">
    <property type="entry name" value="UNCHARACTERIZED PUTATIVE METHYLTRANSFERASE"/>
    <property type="match status" value="1"/>
</dbReference>
<gene>
    <name evidence="2" type="ORF">Ctob_010762</name>
</gene>
<dbReference type="PANTHER" id="PTHR13271:SF140">
    <property type="entry name" value="SET DOMAIN-CONTAINING PROTEIN"/>
    <property type="match status" value="1"/>
</dbReference>
<dbReference type="AlphaFoldDB" id="A0A0M0JYJ3"/>
<organism evidence="2 3">
    <name type="scientific">Chrysochromulina tobinii</name>
    <dbReference type="NCBI Taxonomy" id="1460289"/>
    <lineage>
        <taxon>Eukaryota</taxon>
        <taxon>Haptista</taxon>
        <taxon>Haptophyta</taxon>
        <taxon>Prymnesiophyceae</taxon>
        <taxon>Prymnesiales</taxon>
        <taxon>Chrysochromulinaceae</taxon>
        <taxon>Chrysochromulina</taxon>
    </lineage>
</organism>
<dbReference type="SUPFAM" id="SSF82199">
    <property type="entry name" value="SET domain"/>
    <property type="match status" value="1"/>
</dbReference>
<dbReference type="Proteomes" id="UP000037460">
    <property type="component" value="Unassembled WGS sequence"/>
</dbReference>
<sequence>MLALLLLNLYPRIGHVEVNTALVTWVCNHGGGSLVRAVDDHGLRGLVANVDARVGDVLLEVPLALTISDVDGSDETTPRLPGAAPCWTSQLPWNVQLALAVLERRRVDPEDPFIASWPVTPPALPIRCDADELALASDPSVAQKAGEAFFWLDEQYWLAREAAEAAEAADEDDKLMATFPSANEFRDALELVWSRCLRLTTREHGVRRLLVPLLDIANHESIPSAMYAFGIARNGEPTIRLHAAQPLRAGEPVTITYGEHTNAHFALYYGFVPQPSPFDEIEVTIYDVLAVTPAELRGQSPQAGWEAAVEALAGHEVLNGKAPSEPFALRATAPDTALYRTLEVLLAGSSVGGEAAAARAIARVAAAIEEALWGGGASDRDAEEAGIRADERLLESCSRDKLSELARDTLSERGALLVRLRLSRRRLLASLRVAMHEAADALEDAADGAHEVASAALAARLAAASPAVYPQLDALPLDELQAWESRQGDWSRRS</sequence>
<accession>A0A0M0JYJ3</accession>
<evidence type="ECO:0000313" key="3">
    <source>
        <dbReference type="Proteomes" id="UP000037460"/>
    </source>
</evidence>
<keyword evidence="1" id="KW-0732">Signal</keyword>
<dbReference type="Gene3D" id="3.90.1410.10">
    <property type="entry name" value="set domain protein methyltransferase, domain 1"/>
    <property type="match status" value="1"/>
</dbReference>
<dbReference type="CDD" id="cd10527">
    <property type="entry name" value="SET_LSMT"/>
    <property type="match status" value="1"/>
</dbReference>
<dbReference type="EMBL" id="JWZX01001947">
    <property type="protein sequence ID" value="KOO31721.1"/>
    <property type="molecule type" value="Genomic_DNA"/>
</dbReference>
<name>A0A0M0JYJ3_9EUKA</name>
<proteinExistence type="predicted"/>
<feature type="chain" id="PRO_5005602206" evidence="1">
    <location>
        <begin position="17"/>
        <end position="494"/>
    </location>
</feature>
<feature type="signal peptide" evidence="1">
    <location>
        <begin position="1"/>
        <end position="16"/>
    </location>
</feature>
<protein>
    <submittedName>
        <fullName evidence="2">Uncharacterized protein</fullName>
    </submittedName>
</protein>
<dbReference type="InterPro" id="IPR050600">
    <property type="entry name" value="SETD3_SETD6_MTase"/>
</dbReference>